<sequence length="86" mass="9478">MSGPNPSRADLAGWTVGYFKFELTCGSVVRTVIRNSASDLLSEMQAVDRHDETFRICAVLELTYDQLVDLASAESMQHDEPLISGN</sequence>
<reference evidence="1" key="1">
    <citation type="journal article" date="2014" name="Int. J. Syst. Evol. Microbiol.">
        <title>Complete genome sequence of Corynebacterium casei LMG S-19264T (=DSM 44701T), isolated from a smear-ripened cheese.</title>
        <authorList>
            <consortium name="US DOE Joint Genome Institute (JGI-PGF)"/>
            <person name="Walter F."/>
            <person name="Albersmeier A."/>
            <person name="Kalinowski J."/>
            <person name="Ruckert C."/>
        </authorList>
    </citation>
    <scope>NUCLEOTIDE SEQUENCE</scope>
    <source>
        <strain evidence="1">CGMCC 1.12919</strain>
    </source>
</reference>
<dbReference type="Proteomes" id="UP000637002">
    <property type="component" value="Unassembled WGS sequence"/>
</dbReference>
<keyword evidence="2" id="KW-1185">Reference proteome</keyword>
<comment type="caution">
    <text evidence="1">The sequence shown here is derived from an EMBL/GenBank/DDBJ whole genome shotgun (WGS) entry which is preliminary data.</text>
</comment>
<dbReference type="EMBL" id="BMGG01000014">
    <property type="protein sequence ID" value="GGC93194.1"/>
    <property type="molecule type" value="Genomic_DNA"/>
</dbReference>
<organism evidence="1 2">
    <name type="scientific">Chelatococcus reniformis</name>
    <dbReference type="NCBI Taxonomy" id="1494448"/>
    <lineage>
        <taxon>Bacteria</taxon>
        <taxon>Pseudomonadati</taxon>
        <taxon>Pseudomonadota</taxon>
        <taxon>Alphaproteobacteria</taxon>
        <taxon>Hyphomicrobiales</taxon>
        <taxon>Chelatococcaceae</taxon>
        <taxon>Chelatococcus</taxon>
    </lineage>
</organism>
<name>A0A916XPJ5_9HYPH</name>
<gene>
    <name evidence="1" type="ORF">GCM10010994_58760</name>
</gene>
<accession>A0A916XPJ5</accession>
<reference evidence="1" key="2">
    <citation type="submission" date="2020-09" db="EMBL/GenBank/DDBJ databases">
        <authorList>
            <person name="Sun Q."/>
            <person name="Zhou Y."/>
        </authorList>
    </citation>
    <scope>NUCLEOTIDE SEQUENCE</scope>
    <source>
        <strain evidence="1">CGMCC 1.12919</strain>
    </source>
</reference>
<dbReference type="RefSeq" id="WP_188612757.1">
    <property type="nucleotide sequence ID" value="NZ_BMGG01000014.1"/>
</dbReference>
<protein>
    <submittedName>
        <fullName evidence="1">Uncharacterized protein</fullName>
    </submittedName>
</protein>
<dbReference type="AlphaFoldDB" id="A0A916XPJ5"/>
<evidence type="ECO:0000313" key="1">
    <source>
        <dbReference type="EMBL" id="GGC93194.1"/>
    </source>
</evidence>
<evidence type="ECO:0000313" key="2">
    <source>
        <dbReference type="Proteomes" id="UP000637002"/>
    </source>
</evidence>
<proteinExistence type="predicted"/>